<feature type="transmembrane region" description="Helical" evidence="2">
    <location>
        <begin position="287"/>
        <end position="306"/>
    </location>
</feature>
<keyword evidence="2" id="KW-1133">Transmembrane helix</keyword>
<reference evidence="3" key="1">
    <citation type="submission" date="2018-11" db="EMBL/GenBank/DDBJ databases">
        <authorList>
            <consortium name="Pathogen Informatics"/>
        </authorList>
    </citation>
    <scope>NUCLEOTIDE SEQUENCE</scope>
</reference>
<keyword evidence="4" id="KW-1185">Reference proteome</keyword>
<evidence type="ECO:0000256" key="1">
    <source>
        <dbReference type="SAM" id="MobiDB-lite"/>
    </source>
</evidence>
<evidence type="ECO:0000313" key="3">
    <source>
        <dbReference type="EMBL" id="VEL06986.1"/>
    </source>
</evidence>
<sequence>MVRLTDDTGETSGNVPRPRSDSGHNCTYYGLRIRCHLIPSNLSLLHLPPELSLHFAYSLAFGLLALSTARLVYLWLPHFALLATLSFAHSLSALLSWSMPLITALANYISVTRHYNVFHPCSQSPRNPGNWIDRAGNYFTVLRLSNSNATANTWPENTSEAEEADGQEALLNPENCCLISEQSSKLPSSIESRRLRFISIFRTLFMSTQRLLLYISEAWLTTGLACQPFPELSRPFPRLLSDARSQESPTSASSSTLISNSGLGCQRPGRPTFSALPVSTSLPGSSGIFHSALLILLASLIAYQVMHT</sequence>
<feature type="region of interest" description="Disordered" evidence="1">
    <location>
        <begin position="1"/>
        <end position="21"/>
    </location>
</feature>
<feature type="transmembrane region" description="Helical" evidence="2">
    <location>
        <begin position="55"/>
        <end position="76"/>
    </location>
</feature>
<feature type="transmembrane region" description="Helical" evidence="2">
    <location>
        <begin position="88"/>
        <end position="109"/>
    </location>
</feature>
<comment type="caution">
    <text evidence="3">The sequence shown here is derived from an EMBL/GenBank/DDBJ whole genome shotgun (WGS) entry which is preliminary data.</text>
</comment>
<protein>
    <submittedName>
        <fullName evidence="3">Uncharacterized protein</fullName>
    </submittedName>
</protein>
<accession>A0A448WAK1</accession>
<dbReference type="Proteomes" id="UP000784294">
    <property type="component" value="Unassembled WGS sequence"/>
</dbReference>
<keyword evidence="2" id="KW-0472">Membrane</keyword>
<organism evidence="3 4">
    <name type="scientific">Protopolystoma xenopodis</name>
    <dbReference type="NCBI Taxonomy" id="117903"/>
    <lineage>
        <taxon>Eukaryota</taxon>
        <taxon>Metazoa</taxon>
        <taxon>Spiralia</taxon>
        <taxon>Lophotrochozoa</taxon>
        <taxon>Platyhelminthes</taxon>
        <taxon>Monogenea</taxon>
        <taxon>Polyopisthocotylea</taxon>
        <taxon>Polystomatidea</taxon>
        <taxon>Polystomatidae</taxon>
        <taxon>Protopolystoma</taxon>
    </lineage>
</organism>
<dbReference type="AlphaFoldDB" id="A0A448WAK1"/>
<evidence type="ECO:0000256" key="2">
    <source>
        <dbReference type="SAM" id="Phobius"/>
    </source>
</evidence>
<gene>
    <name evidence="3" type="ORF">PXEA_LOCUS426</name>
</gene>
<proteinExistence type="predicted"/>
<dbReference type="EMBL" id="CAAALY010000769">
    <property type="protein sequence ID" value="VEL06986.1"/>
    <property type="molecule type" value="Genomic_DNA"/>
</dbReference>
<evidence type="ECO:0000313" key="4">
    <source>
        <dbReference type="Proteomes" id="UP000784294"/>
    </source>
</evidence>
<keyword evidence="2" id="KW-0812">Transmembrane</keyword>
<name>A0A448WAK1_9PLAT</name>